<sequence length="28" mass="3194">MHLQFLSVCVLTSYREIHSLLPVTMTCA</sequence>
<evidence type="ECO:0000313" key="1">
    <source>
        <dbReference type="EMBL" id="JAH41129.1"/>
    </source>
</evidence>
<reference evidence="1" key="2">
    <citation type="journal article" date="2015" name="Fish Shellfish Immunol.">
        <title>Early steps in the European eel (Anguilla anguilla)-Vibrio vulnificus interaction in the gills: Role of the RtxA13 toxin.</title>
        <authorList>
            <person name="Callol A."/>
            <person name="Pajuelo D."/>
            <person name="Ebbesson L."/>
            <person name="Teles M."/>
            <person name="MacKenzie S."/>
            <person name="Amaro C."/>
        </authorList>
    </citation>
    <scope>NUCLEOTIDE SEQUENCE</scope>
</reference>
<organism evidence="1">
    <name type="scientific">Anguilla anguilla</name>
    <name type="common">European freshwater eel</name>
    <name type="synonym">Muraena anguilla</name>
    <dbReference type="NCBI Taxonomy" id="7936"/>
    <lineage>
        <taxon>Eukaryota</taxon>
        <taxon>Metazoa</taxon>
        <taxon>Chordata</taxon>
        <taxon>Craniata</taxon>
        <taxon>Vertebrata</taxon>
        <taxon>Euteleostomi</taxon>
        <taxon>Actinopterygii</taxon>
        <taxon>Neopterygii</taxon>
        <taxon>Teleostei</taxon>
        <taxon>Anguilliformes</taxon>
        <taxon>Anguillidae</taxon>
        <taxon>Anguilla</taxon>
    </lineage>
</organism>
<reference evidence="1" key="1">
    <citation type="submission" date="2014-11" db="EMBL/GenBank/DDBJ databases">
        <authorList>
            <person name="Amaro Gonzalez C."/>
        </authorList>
    </citation>
    <scope>NUCLEOTIDE SEQUENCE</scope>
</reference>
<protein>
    <submittedName>
        <fullName evidence="1">Uncharacterized protein</fullName>
    </submittedName>
</protein>
<name>A0A0E9SIB9_ANGAN</name>
<accession>A0A0E9SIB9</accession>
<proteinExistence type="predicted"/>
<dbReference type="EMBL" id="GBXM01067448">
    <property type="protein sequence ID" value="JAH41129.1"/>
    <property type="molecule type" value="Transcribed_RNA"/>
</dbReference>
<dbReference type="AlphaFoldDB" id="A0A0E9SIB9"/>